<dbReference type="PANTHER" id="PTHR35797">
    <property type="entry name" value="PROTEASE-RELATED"/>
    <property type="match status" value="1"/>
</dbReference>
<reference evidence="3 4" key="1">
    <citation type="submission" date="2019-01" db="EMBL/GenBank/DDBJ databases">
        <title>Lujinxingia litoralis gen. nov., sp. nov. and Lujinxingia sediminis gen. nov., sp. nov., new members in the order Bradymonadales, isolated from coastal sediment.</title>
        <authorList>
            <person name="Li C.-M."/>
        </authorList>
    </citation>
    <scope>NUCLEOTIDE SEQUENCE [LARGE SCALE GENOMIC DNA]</scope>
    <source>
        <strain evidence="3 4">SEH01</strain>
    </source>
</reference>
<feature type="transmembrane region" description="Helical" evidence="1">
    <location>
        <begin position="28"/>
        <end position="45"/>
    </location>
</feature>
<sequence length="297" mass="31622">MTWTFIACWGWAGALFLAGVEYGGAMSLIIALPYMLIPAIVAMVVDRGGGRRVRESLAIRLKLNRWWAVGWVLPVVLAFAALFAALLIPGVGFDVGMGGMLETLSGVLPSDEMAKAEQALAQFPPLLFLLIQLVQGLVAGATINAVFAFGEEAGWRGLMLRELAPMGFWKSALVIGAVWGVWHAPLILQGHNYPEHPVLGVGMMTLWCVLLSPLFSWVTVRGGSVLVAALMHGTLNATFAFSFLYLDRTIPLVTGLNGVVGMGVLVVANVLLWVVGRPELDGGMWAPGAEGGGPEAE</sequence>
<keyword evidence="1" id="KW-1133">Transmembrane helix</keyword>
<keyword evidence="1" id="KW-0812">Transmembrane</keyword>
<evidence type="ECO:0000259" key="2">
    <source>
        <dbReference type="Pfam" id="PF02517"/>
    </source>
</evidence>
<dbReference type="Proteomes" id="UP000282926">
    <property type="component" value="Unassembled WGS sequence"/>
</dbReference>
<dbReference type="InterPro" id="IPR003675">
    <property type="entry name" value="Rce1/LyrA-like_dom"/>
</dbReference>
<evidence type="ECO:0000313" key="3">
    <source>
        <dbReference type="EMBL" id="RVU48025.1"/>
    </source>
</evidence>
<dbReference type="RefSeq" id="WP_164855876.1">
    <property type="nucleotide sequence ID" value="NZ_SADD01000001.1"/>
</dbReference>
<feature type="domain" description="CAAX prenyl protease 2/Lysostaphin resistance protein A-like" evidence="2">
    <location>
        <begin position="139"/>
        <end position="237"/>
    </location>
</feature>
<dbReference type="GO" id="GO:0008237">
    <property type="term" value="F:metallopeptidase activity"/>
    <property type="evidence" value="ECO:0007669"/>
    <property type="project" value="UniProtKB-KW"/>
</dbReference>
<organism evidence="3 4">
    <name type="scientific">Lujinxingia sediminis</name>
    <dbReference type="NCBI Taxonomy" id="2480984"/>
    <lineage>
        <taxon>Bacteria</taxon>
        <taxon>Deltaproteobacteria</taxon>
        <taxon>Bradymonadales</taxon>
        <taxon>Lujinxingiaceae</taxon>
        <taxon>Lujinxingia</taxon>
    </lineage>
</organism>
<keyword evidence="4" id="KW-1185">Reference proteome</keyword>
<feature type="transmembrane region" description="Helical" evidence="1">
    <location>
        <begin position="126"/>
        <end position="147"/>
    </location>
</feature>
<evidence type="ECO:0000256" key="1">
    <source>
        <dbReference type="SAM" id="Phobius"/>
    </source>
</evidence>
<feature type="transmembrane region" description="Helical" evidence="1">
    <location>
        <begin position="252"/>
        <end position="275"/>
    </location>
</feature>
<gene>
    <name evidence="3" type="ORF">EA187_00905</name>
</gene>
<keyword evidence="3" id="KW-0645">Protease</keyword>
<protein>
    <submittedName>
        <fullName evidence="3">CPBP family intramembrane metalloprotease</fullName>
    </submittedName>
</protein>
<dbReference type="InterPro" id="IPR042150">
    <property type="entry name" value="MmRce1-like"/>
</dbReference>
<dbReference type="Pfam" id="PF02517">
    <property type="entry name" value="Rce1-like"/>
    <property type="match status" value="1"/>
</dbReference>
<dbReference type="EMBL" id="SADD01000001">
    <property type="protein sequence ID" value="RVU48025.1"/>
    <property type="molecule type" value="Genomic_DNA"/>
</dbReference>
<feature type="transmembrane region" description="Helical" evidence="1">
    <location>
        <begin position="66"/>
        <end position="88"/>
    </location>
</feature>
<proteinExistence type="predicted"/>
<keyword evidence="3" id="KW-0482">Metalloprotease</keyword>
<keyword evidence="1" id="KW-0472">Membrane</keyword>
<feature type="transmembrane region" description="Helical" evidence="1">
    <location>
        <begin position="198"/>
        <end position="218"/>
    </location>
</feature>
<accession>A0ABY0CWN5</accession>
<feature type="transmembrane region" description="Helical" evidence="1">
    <location>
        <begin position="225"/>
        <end position="246"/>
    </location>
</feature>
<keyword evidence="3" id="KW-0378">Hydrolase</keyword>
<dbReference type="PANTHER" id="PTHR35797:SF1">
    <property type="entry name" value="PROTEASE"/>
    <property type="match status" value="1"/>
</dbReference>
<comment type="caution">
    <text evidence="3">The sequence shown here is derived from an EMBL/GenBank/DDBJ whole genome shotgun (WGS) entry which is preliminary data.</text>
</comment>
<evidence type="ECO:0000313" key="4">
    <source>
        <dbReference type="Proteomes" id="UP000282926"/>
    </source>
</evidence>
<name>A0ABY0CWN5_9DELT</name>